<evidence type="ECO:0000313" key="2">
    <source>
        <dbReference type="EMBL" id="KAA6358717.1"/>
    </source>
</evidence>
<evidence type="ECO:0000313" key="3">
    <source>
        <dbReference type="Proteomes" id="UP000324800"/>
    </source>
</evidence>
<dbReference type="Proteomes" id="UP000324800">
    <property type="component" value="Unassembled WGS sequence"/>
</dbReference>
<evidence type="ECO:0000256" key="1">
    <source>
        <dbReference type="SAM" id="MobiDB-lite"/>
    </source>
</evidence>
<proteinExistence type="predicted"/>
<protein>
    <submittedName>
        <fullName evidence="2">Uncharacterized protein</fullName>
    </submittedName>
</protein>
<accession>A0A5J4TKE9</accession>
<dbReference type="EMBL" id="SNRW01029462">
    <property type="protein sequence ID" value="KAA6358717.1"/>
    <property type="molecule type" value="Genomic_DNA"/>
</dbReference>
<comment type="caution">
    <text evidence="2">The sequence shown here is derived from an EMBL/GenBank/DDBJ whole genome shotgun (WGS) entry which is preliminary data.</text>
</comment>
<sequence>MNTLSSMQMNVICEGGIGTTTINIAFDNITSLLQSGNGWIFYLVESSCNIKATYIGESAQSRYHAYIYSASVTIHNTNQKAEARVEDKFLELGIRRLILEIHEKDIDDLGVKQDYNVENISNTANWISSDKVIFIIPSSFLNNLNNRERLTQYICMNTNERNVNVVDIEVASLDESKKVEEQEQIDHKIEKQRNVPETDISFFSDSDSKQKAGF</sequence>
<feature type="region of interest" description="Disordered" evidence="1">
    <location>
        <begin position="179"/>
        <end position="214"/>
    </location>
</feature>
<organism evidence="2 3">
    <name type="scientific">Streblomastix strix</name>
    <dbReference type="NCBI Taxonomy" id="222440"/>
    <lineage>
        <taxon>Eukaryota</taxon>
        <taxon>Metamonada</taxon>
        <taxon>Preaxostyla</taxon>
        <taxon>Oxymonadida</taxon>
        <taxon>Streblomastigidae</taxon>
        <taxon>Streblomastix</taxon>
    </lineage>
</organism>
<dbReference type="AlphaFoldDB" id="A0A5J4TKE9"/>
<name>A0A5J4TKE9_9EUKA</name>
<gene>
    <name evidence="2" type="ORF">EZS28_045756</name>
</gene>
<feature type="compositionally biased region" description="Basic and acidic residues" evidence="1">
    <location>
        <begin position="179"/>
        <end position="196"/>
    </location>
</feature>
<reference evidence="2 3" key="1">
    <citation type="submission" date="2019-03" db="EMBL/GenBank/DDBJ databases">
        <title>Single cell metagenomics reveals metabolic interactions within the superorganism composed of flagellate Streblomastix strix and complex community of Bacteroidetes bacteria on its surface.</title>
        <authorList>
            <person name="Treitli S.C."/>
            <person name="Kolisko M."/>
            <person name="Husnik F."/>
            <person name="Keeling P."/>
            <person name="Hampl V."/>
        </authorList>
    </citation>
    <scope>NUCLEOTIDE SEQUENCE [LARGE SCALE GENOMIC DNA]</scope>
    <source>
        <strain evidence="2">ST1C</strain>
    </source>
</reference>